<feature type="compositionally biased region" description="Low complexity" evidence="1">
    <location>
        <begin position="371"/>
        <end position="384"/>
    </location>
</feature>
<keyword evidence="3" id="KW-1185">Reference proteome</keyword>
<organism evidence="2 3">
    <name type="scientific">Mycena albidolilacea</name>
    <dbReference type="NCBI Taxonomy" id="1033008"/>
    <lineage>
        <taxon>Eukaryota</taxon>
        <taxon>Fungi</taxon>
        <taxon>Dikarya</taxon>
        <taxon>Basidiomycota</taxon>
        <taxon>Agaricomycotina</taxon>
        <taxon>Agaricomycetes</taxon>
        <taxon>Agaricomycetidae</taxon>
        <taxon>Agaricales</taxon>
        <taxon>Marasmiineae</taxon>
        <taxon>Mycenaceae</taxon>
        <taxon>Mycena</taxon>
    </lineage>
</organism>
<sequence length="517" mass="56073">MPQQSRVAPLTQEKRKEQNEMLAAKQTEINCCQKFLDKAFKTAAELADKYDKKPHYFLDLFFQGGAHMVGQQKEVNPYNAFKNEKAAALRDEGTPLNAAKIHKQYFQEYADLTDKEKEDLPVVRRATPRARAQDFANVVHNMAQLLSGLALRVGVEGMFVVVRNNSDFNVDPYWYFTSDELRHYMPLAVRKRWDTADVGVKLEAFALAGCDSMNLLRTAPQKAAHAKGEIRDRINAKLVDITGNPNAQMAYVNYEEDIVHKYSVEMVGWTPDKWCNPSDLSSSLPLLRTLLNAIKADTCTFVRIAPAALRARKEKYDADIAAGRITGKQRNRRSDIGKKRKRAAADDGEGDDDEDDEGNGEEGVGSPSDQPSPSGASANAASAGEPVRPSSIEEPADSTMAPAPKSRKRAKTAPKEAGAKKAAPKKATSKKVDAASTKAKPRPRAKGKENSETQRALARLAAHVPGSSGGRAAAFKSRTIVTSDDEGPENVVAAGGVVPESSDAAAAGPNVSVSAPV</sequence>
<dbReference type="AlphaFoldDB" id="A0AAD6ZWE5"/>
<evidence type="ECO:0000256" key="1">
    <source>
        <dbReference type="SAM" id="MobiDB-lite"/>
    </source>
</evidence>
<dbReference type="EMBL" id="JARIHO010000026">
    <property type="protein sequence ID" value="KAJ7340861.1"/>
    <property type="molecule type" value="Genomic_DNA"/>
</dbReference>
<reference evidence="2" key="1">
    <citation type="submission" date="2023-03" db="EMBL/GenBank/DDBJ databases">
        <title>Massive genome expansion in bonnet fungi (Mycena s.s.) driven by repeated elements and novel gene families across ecological guilds.</title>
        <authorList>
            <consortium name="Lawrence Berkeley National Laboratory"/>
            <person name="Harder C.B."/>
            <person name="Miyauchi S."/>
            <person name="Viragh M."/>
            <person name="Kuo A."/>
            <person name="Thoen E."/>
            <person name="Andreopoulos B."/>
            <person name="Lu D."/>
            <person name="Skrede I."/>
            <person name="Drula E."/>
            <person name="Henrissat B."/>
            <person name="Morin E."/>
            <person name="Kohler A."/>
            <person name="Barry K."/>
            <person name="LaButti K."/>
            <person name="Morin E."/>
            <person name="Salamov A."/>
            <person name="Lipzen A."/>
            <person name="Mereny Z."/>
            <person name="Hegedus B."/>
            <person name="Baldrian P."/>
            <person name="Stursova M."/>
            <person name="Weitz H."/>
            <person name="Taylor A."/>
            <person name="Grigoriev I.V."/>
            <person name="Nagy L.G."/>
            <person name="Martin F."/>
            <person name="Kauserud H."/>
        </authorList>
    </citation>
    <scope>NUCLEOTIDE SEQUENCE</scope>
    <source>
        <strain evidence="2">CBHHK002</strain>
    </source>
</reference>
<gene>
    <name evidence="2" type="ORF">DFH08DRAFT_963706</name>
</gene>
<accession>A0AAD6ZWE5</accession>
<evidence type="ECO:0000313" key="3">
    <source>
        <dbReference type="Proteomes" id="UP001218218"/>
    </source>
</evidence>
<feature type="compositionally biased region" description="Acidic residues" evidence="1">
    <location>
        <begin position="346"/>
        <end position="360"/>
    </location>
</feature>
<protein>
    <submittedName>
        <fullName evidence="2">Uncharacterized protein</fullName>
    </submittedName>
</protein>
<proteinExistence type="predicted"/>
<name>A0AAD6ZWE5_9AGAR</name>
<feature type="region of interest" description="Disordered" evidence="1">
    <location>
        <begin position="328"/>
        <end position="455"/>
    </location>
</feature>
<evidence type="ECO:0000313" key="2">
    <source>
        <dbReference type="EMBL" id="KAJ7340861.1"/>
    </source>
</evidence>
<dbReference type="Proteomes" id="UP001218218">
    <property type="component" value="Unassembled WGS sequence"/>
</dbReference>
<comment type="caution">
    <text evidence="2">The sequence shown here is derived from an EMBL/GenBank/DDBJ whole genome shotgun (WGS) entry which is preliminary data.</text>
</comment>